<dbReference type="AlphaFoldDB" id="A0A1V3IC19"/>
<dbReference type="EMBL" id="MLHH01000002">
    <property type="protein sequence ID" value="OOF37753.1"/>
    <property type="molecule type" value="Genomic_DNA"/>
</dbReference>
<protein>
    <submittedName>
        <fullName evidence="1">Uncharacterized protein</fullName>
    </submittedName>
</protein>
<sequence length="63" mass="7496">MPFDIFPKKPNFNNEISITKILLFIKQKFYSKKIACSLYHKGIAVKEIYVQMNDWEGLKIEEN</sequence>
<evidence type="ECO:0000313" key="2">
    <source>
        <dbReference type="Proteomes" id="UP000189437"/>
    </source>
</evidence>
<gene>
    <name evidence="1" type="ORF">BKK48_00530</name>
</gene>
<organism evidence="1 2">
    <name type="scientific">Rodentibacter heidelbergensis</name>
    <dbReference type="NCBI Taxonomy" id="1908258"/>
    <lineage>
        <taxon>Bacteria</taxon>
        <taxon>Pseudomonadati</taxon>
        <taxon>Pseudomonadota</taxon>
        <taxon>Gammaproteobacteria</taxon>
        <taxon>Pasteurellales</taxon>
        <taxon>Pasteurellaceae</taxon>
        <taxon>Rodentibacter</taxon>
    </lineage>
</organism>
<dbReference type="Proteomes" id="UP000189437">
    <property type="component" value="Unassembled WGS sequence"/>
</dbReference>
<reference evidence="1 2" key="1">
    <citation type="submission" date="2016-10" db="EMBL/GenBank/DDBJ databases">
        <title>Rodentibacter gen. nov. and new species.</title>
        <authorList>
            <person name="Christensen H."/>
        </authorList>
    </citation>
    <scope>NUCLEOTIDE SEQUENCE [LARGE SCALE GENOMIC DNA]</scope>
    <source>
        <strain evidence="1 2">Ac69</strain>
    </source>
</reference>
<accession>A0A1V3IC19</accession>
<proteinExistence type="predicted"/>
<evidence type="ECO:0000313" key="1">
    <source>
        <dbReference type="EMBL" id="OOF37753.1"/>
    </source>
</evidence>
<keyword evidence="2" id="KW-1185">Reference proteome</keyword>
<comment type="caution">
    <text evidence="1">The sequence shown here is derived from an EMBL/GenBank/DDBJ whole genome shotgun (WGS) entry which is preliminary data.</text>
</comment>
<name>A0A1V3IC19_9PAST</name>